<evidence type="ECO:0000256" key="2">
    <source>
        <dbReference type="PROSITE-ProRule" id="PRU01161"/>
    </source>
</evidence>
<dbReference type="Gene3D" id="3.40.1090.10">
    <property type="entry name" value="Cytosolic phospholipase A2 catalytic domain"/>
    <property type="match status" value="1"/>
</dbReference>
<evidence type="ECO:0000313" key="5">
    <source>
        <dbReference type="Proteomes" id="UP001165363"/>
    </source>
</evidence>
<protein>
    <submittedName>
        <fullName evidence="4">Patatin-like phospholipase family protein</fullName>
    </submittedName>
</protein>
<dbReference type="PROSITE" id="PS51635">
    <property type="entry name" value="PNPLA"/>
    <property type="match status" value="1"/>
</dbReference>
<accession>A0ABT0RPE9</accession>
<feature type="active site" description="Nucleophile" evidence="2">
    <location>
        <position position="86"/>
    </location>
</feature>
<dbReference type="RefSeq" id="WP_249848503.1">
    <property type="nucleotide sequence ID" value="NZ_JAMGBD010000001.1"/>
</dbReference>
<proteinExistence type="predicted"/>
<name>A0ABT0RPE9_9SPHN</name>
<feature type="domain" description="PNPLA" evidence="3">
    <location>
        <begin position="51"/>
        <end position="246"/>
    </location>
</feature>
<feature type="short sequence motif" description="DGA/G" evidence="2">
    <location>
        <begin position="230"/>
        <end position="232"/>
    </location>
</feature>
<dbReference type="InterPro" id="IPR002641">
    <property type="entry name" value="PNPLA_dom"/>
</dbReference>
<gene>
    <name evidence="4" type="ORF">LZ536_09740</name>
</gene>
<feature type="short sequence motif" description="GXSXG" evidence="2">
    <location>
        <begin position="84"/>
        <end position="88"/>
    </location>
</feature>
<dbReference type="Proteomes" id="UP001165363">
    <property type="component" value="Unassembled WGS sequence"/>
</dbReference>
<sequence length="365" mass="39770">MQSEQALGPVRFLVSRESDTFAAAARDSLAREQQWRASQGQSGELPPAYFLAISGGGDNGAYGAGFLNGWTASGTRPEFKVVTGISTGALIAPFAFLGPKYDYVLERVYTTTSQRDIFTKRGFKSLIWGDAAADTTPLATIIASYVTPEFLKEVAAEYAKGRILLVGTTNLDSLEPVIWNMGAIASSNDPGAVKLFRSVLLASASIPGAFPPVMIDVNIDGTPHQEMHVDGGTVTQVFLYPPSFSVNSAAPRKRVLYVIRNARLDADWTSTERRTMTIAMRAIDSLTRTQGIGDLYRIYTTANRDGIDFNLTYIPPTFNTPHNEQFDTAYMQSLYKVGLDAAKAGYSWQKYPPGFDAPLGQQLSK</sequence>
<evidence type="ECO:0000313" key="4">
    <source>
        <dbReference type="EMBL" id="MCL6684179.1"/>
    </source>
</evidence>
<dbReference type="Pfam" id="PF01734">
    <property type="entry name" value="Patatin"/>
    <property type="match status" value="1"/>
</dbReference>
<feature type="short sequence motif" description="GXGXXG" evidence="2">
    <location>
        <begin position="55"/>
        <end position="60"/>
    </location>
</feature>
<reference evidence="4" key="1">
    <citation type="submission" date="2022-05" db="EMBL/GenBank/DDBJ databases">
        <authorList>
            <person name="Jo J.-H."/>
            <person name="Im W.-T."/>
        </authorList>
    </citation>
    <scope>NUCLEOTIDE SEQUENCE</scope>
    <source>
        <strain evidence="4">SE158</strain>
    </source>
</reference>
<feature type="active site" description="Proton acceptor" evidence="2">
    <location>
        <position position="230"/>
    </location>
</feature>
<dbReference type="EMBL" id="JAMGBD010000001">
    <property type="protein sequence ID" value="MCL6684179.1"/>
    <property type="molecule type" value="Genomic_DNA"/>
</dbReference>
<dbReference type="SUPFAM" id="SSF52151">
    <property type="entry name" value="FabD/lysophospholipase-like"/>
    <property type="match status" value="1"/>
</dbReference>
<comment type="caution">
    <text evidence="4">The sequence shown here is derived from an EMBL/GenBank/DDBJ whole genome shotgun (WGS) entry which is preliminary data.</text>
</comment>
<organism evidence="4 5">
    <name type="scientific">Sphingomonas alba</name>
    <dbReference type="NCBI Taxonomy" id="2908208"/>
    <lineage>
        <taxon>Bacteria</taxon>
        <taxon>Pseudomonadati</taxon>
        <taxon>Pseudomonadota</taxon>
        <taxon>Alphaproteobacteria</taxon>
        <taxon>Sphingomonadales</taxon>
        <taxon>Sphingomonadaceae</taxon>
        <taxon>Sphingomonas</taxon>
    </lineage>
</organism>
<dbReference type="InterPro" id="IPR016035">
    <property type="entry name" value="Acyl_Trfase/lysoPLipase"/>
</dbReference>
<keyword evidence="5" id="KW-1185">Reference proteome</keyword>
<keyword evidence="2" id="KW-0442">Lipid degradation</keyword>
<keyword evidence="1 2" id="KW-0443">Lipid metabolism</keyword>
<evidence type="ECO:0000259" key="3">
    <source>
        <dbReference type="PROSITE" id="PS51635"/>
    </source>
</evidence>
<evidence type="ECO:0000256" key="1">
    <source>
        <dbReference type="ARBA" id="ARBA00023098"/>
    </source>
</evidence>
<keyword evidence="2" id="KW-0378">Hydrolase</keyword>